<evidence type="ECO:0000313" key="1">
    <source>
        <dbReference type="EMBL" id="CUO21336.1"/>
    </source>
</evidence>
<name>A0A174DBS0_9CLOT</name>
<dbReference type="AlphaFoldDB" id="A0A174DBS0"/>
<sequence>MGRIDYQNKIIEILDEAVSKLQAKEFEVFLENLEKDLEEYKN</sequence>
<organism evidence="1 2">
    <name type="scientific">Clostridium disporicum</name>
    <dbReference type="NCBI Taxonomy" id="84024"/>
    <lineage>
        <taxon>Bacteria</taxon>
        <taxon>Bacillati</taxon>
        <taxon>Bacillota</taxon>
        <taxon>Clostridia</taxon>
        <taxon>Eubacteriales</taxon>
        <taxon>Clostridiaceae</taxon>
        <taxon>Clostridium</taxon>
    </lineage>
</organism>
<dbReference type="EMBL" id="CYZV01000017">
    <property type="protein sequence ID" value="CUO21336.1"/>
    <property type="molecule type" value="Genomic_DNA"/>
</dbReference>
<protein>
    <submittedName>
        <fullName evidence="1">Uncharacterized protein</fullName>
    </submittedName>
</protein>
<evidence type="ECO:0000313" key="2">
    <source>
        <dbReference type="Proteomes" id="UP000095558"/>
    </source>
</evidence>
<dbReference type="Proteomes" id="UP000095558">
    <property type="component" value="Unassembled WGS sequence"/>
</dbReference>
<proteinExistence type="predicted"/>
<reference evidence="1 2" key="1">
    <citation type="submission" date="2015-09" db="EMBL/GenBank/DDBJ databases">
        <authorList>
            <consortium name="Pathogen Informatics"/>
        </authorList>
    </citation>
    <scope>NUCLEOTIDE SEQUENCE [LARGE SCALE GENOMIC DNA]</scope>
    <source>
        <strain evidence="1 2">2789STDY5834855</strain>
    </source>
</reference>
<accession>A0A174DBS0</accession>
<gene>
    <name evidence="1" type="ORF">ERS852470_01728</name>
</gene>
<dbReference type="RefSeq" id="WP_278336309.1">
    <property type="nucleotide sequence ID" value="NZ_CYZV01000017.1"/>
</dbReference>